<protein>
    <submittedName>
        <fullName evidence="1">Flavodoxin nitric oxide synthase</fullName>
    </submittedName>
</protein>
<accession>A0A0M0J3F0</accession>
<evidence type="ECO:0000313" key="1">
    <source>
        <dbReference type="EMBL" id="KOO20857.1"/>
    </source>
</evidence>
<proteinExistence type="predicted"/>
<gene>
    <name evidence="1" type="ORF">Ctob_000118</name>
</gene>
<evidence type="ECO:0000313" key="2">
    <source>
        <dbReference type="Proteomes" id="UP000037460"/>
    </source>
</evidence>
<dbReference type="Proteomes" id="UP000037460">
    <property type="component" value="Unassembled WGS sequence"/>
</dbReference>
<sequence length="178" mass="19132">MRRVLVVWHSRTGLARAMADALEEGASLAATGMESELTLVRRAAGEATVEDLLSSDGYLFCAPENLAMVSGEMAEFFQRVYYHVFDTHESSSGYGESSRLLGRPYGLAVAAGSDGTSAARQVARICQGWRLKPVSEPLIIRNGLSQTVANILRPKTCSPEAVAQCRELGGLVASRVLL</sequence>
<organism evidence="1 2">
    <name type="scientific">Chrysochromulina tobinii</name>
    <dbReference type="NCBI Taxonomy" id="1460289"/>
    <lineage>
        <taxon>Eukaryota</taxon>
        <taxon>Haptista</taxon>
        <taxon>Haptophyta</taxon>
        <taxon>Prymnesiophyceae</taxon>
        <taxon>Prymnesiales</taxon>
        <taxon>Chrysochromulinaceae</taxon>
        <taxon>Chrysochromulina</taxon>
    </lineage>
</organism>
<dbReference type="OrthoDB" id="10262707at2759"/>
<name>A0A0M0J3F0_9EUKA</name>
<dbReference type="SUPFAM" id="SSF52218">
    <property type="entry name" value="Flavoproteins"/>
    <property type="match status" value="1"/>
</dbReference>
<dbReference type="InterPro" id="IPR029039">
    <property type="entry name" value="Flavoprotein-like_sf"/>
</dbReference>
<dbReference type="AlphaFoldDB" id="A0A0M0J3F0"/>
<reference evidence="2" key="1">
    <citation type="journal article" date="2015" name="PLoS Genet.">
        <title>Genome Sequence and Transcriptome Analyses of Chrysochromulina tobin: Metabolic Tools for Enhanced Algal Fitness in the Prominent Order Prymnesiales (Haptophyceae).</title>
        <authorList>
            <person name="Hovde B.T."/>
            <person name="Deodato C.R."/>
            <person name="Hunsperger H.M."/>
            <person name="Ryken S.A."/>
            <person name="Yost W."/>
            <person name="Jha R.K."/>
            <person name="Patterson J."/>
            <person name="Monnat R.J. Jr."/>
            <person name="Barlow S.B."/>
            <person name="Starkenburg S.R."/>
            <person name="Cattolico R.A."/>
        </authorList>
    </citation>
    <scope>NUCLEOTIDE SEQUENCE</scope>
    <source>
        <strain evidence="2">CCMP291</strain>
    </source>
</reference>
<dbReference type="EMBL" id="JWZX01003407">
    <property type="protein sequence ID" value="KOO20857.1"/>
    <property type="molecule type" value="Genomic_DNA"/>
</dbReference>
<dbReference type="Gene3D" id="3.40.50.360">
    <property type="match status" value="1"/>
</dbReference>
<comment type="caution">
    <text evidence="1">The sequence shown here is derived from an EMBL/GenBank/DDBJ whole genome shotgun (WGS) entry which is preliminary data.</text>
</comment>
<keyword evidence="2" id="KW-1185">Reference proteome</keyword>